<gene>
    <name evidence="1" type="ORF">CARN5_0392</name>
</gene>
<sequence length="26" mass="3178">MNTMLKRQDVCFYFFDKASIAIFKIF</sequence>
<name>E6QFX2_9ZZZZ</name>
<reference evidence="1" key="1">
    <citation type="submission" date="2009-10" db="EMBL/GenBank/DDBJ databases">
        <title>Diversity of trophic interactions inside an arsenic-rich microbial ecosystem.</title>
        <authorList>
            <person name="Bertin P.N."/>
            <person name="Heinrich-Salmeron A."/>
            <person name="Pelletier E."/>
            <person name="Goulhen-Chollet F."/>
            <person name="Arsene-Ploetze F."/>
            <person name="Gallien S."/>
            <person name="Calteau A."/>
            <person name="Vallenet D."/>
            <person name="Casiot C."/>
            <person name="Chane-Woon-Ming B."/>
            <person name="Giloteaux L."/>
            <person name="Barakat M."/>
            <person name="Bonnefoy V."/>
            <person name="Bruneel O."/>
            <person name="Chandler M."/>
            <person name="Cleiss J."/>
            <person name="Duran R."/>
            <person name="Elbaz-Poulichet F."/>
            <person name="Fonknechten N."/>
            <person name="Lauga B."/>
            <person name="Mornico D."/>
            <person name="Ortet P."/>
            <person name="Schaeffer C."/>
            <person name="Siguier P."/>
            <person name="Alexander Thil Smith A."/>
            <person name="Van Dorsselaer A."/>
            <person name="Weissenbach J."/>
            <person name="Medigue C."/>
            <person name="Le Paslier D."/>
        </authorList>
    </citation>
    <scope>NUCLEOTIDE SEQUENCE</scope>
</reference>
<protein>
    <submittedName>
        <fullName evidence="1">Uncharacterized protein</fullName>
    </submittedName>
</protein>
<dbReference type="AlphaFoldDB" id="E6QFX2"/>
<comment type="caution">
    <text evidence="1">The sequence shown here is derived from an EMBL/GenBank/DDBJ whole genome shotgun (WGS) entry which is preliminary data.</text>
</comment>
<evidence type="ECO:0000313" key="1">
    <source>
        <dbReference type="EMBL" id="CBI06119.1"/>
    </source>
</evidence>
<organism evidence="1">
    <name type="scientific">mine drainage metagenome</name>
    <dbReference type="NCBI Taxonomy" id="410659"/>
    <lineage>
        <taxon>unclassified sequences</taxon>
        <taxon>metagenomes</taxon>
        <taxon>ecological metagenomes</taxon>
    </lineage>
</organism>
<accession>E6QFX2</accession>
<dbReference type="EMBL" id="CABP01000158">
    <property type="protein sequence ID" value="CBI06119.1"/>
    <property type="molecule type" value="Genomic_DNA"/>
</dbReference>
<proteinExistence type="predicted"/>